<dbReference type="AlphaFoldDB" id="A0A5C6V2H1"/>
<organism evidence="1 2">
    <name type="scientific">Luteibaculum oceani</name>
    <dbReference type="NCBI Taxonomy" id="1294296"/>
    <lineage>
        <taxon>Bacteria</taxon>
        <taxon>Pseudomonadati</taxon>
        <taxon>Bacteroidota</taxon>
        <taxon>Flavobacteriia</taxon>
        <taxon>Flavobacteriales</taxon>
        <taxon>Luteibaculaceae</taxon>
        <taxon>Luteibaculum</taxon>
    </lineage>
</organism>
<dbReference type="OrthoDB" id="659408at2"/>
<dbReference type="SUPFAM" id="SSF53474">
    <property type="entry name" value="alpha/beta-Hydrolases"/>
    <property type="match status" value="1"/>
</dbReference>
<proteinExistence type="predicted"/>
<dbReference type="EMBL" id="VORB01000006">
    <property type="protein sequence ID" value="TXC78686.1"/>
    <property type="molecule type" value="Genomic_DNA"/>
</dbReference>
<name>A0A5C6V2H1_9FLAO</name>
<accession>A0A5C6V2H1</accession>
<reference evidence="1 2" key="1">
    <citation type="submission" date="2019-08" db="EMBL/GenBank/DDBJ databases">
        <title>Genome of Luteibaculum oceani JCM 18817.</title>
        <authorList>
            <person name="Bowman J.P."/>
        </authorList>
    </citation>
    <scope>NUCLEOTIDE SEQUENCE [LARGE SCALE GENOMIC DNA]</scope>
    <source>
        <strain evidence="1 2">JCM 18817</strain>
    </source>
</reference>
<dbReference type="InterPro" id="IPR029058">
    <property type="entry name" value="AB_hydrolase_fold"/>
</dbReference>
<dbReference type="GO" id="GO:0016787">
    <property type="term" value="F:hydrolase activity"/>
    <property type="evidence" value="ECO:0007669"/>
    <property type="project" value="UniProtKB-KW"/>
</dbReference>
<gene>
    <name evidence="1" type="ORF">FRX97_08180</name>
</gene>
<evidence type="ECO:0000313" key="1">
    <source>
        <dbReference type="EMBL" id="TXC78686.1"/>
    </source>
</evidence>
<dbReference type="Proteomes" id="UP000321168">
    <property type="component" value="Unassembled WGS sequence"/>
</dbReference>
<sequence length="225" mass="25710">MSDNKELKIIAFPGLGTDYRVFQYLNCKADWVHVPWKIPRKKDDLLSYARYLIEDIDLGDHYAFVGVSFGGMIASALSRVLSPAFTCIIASVKSDNEIPKWFRTCAKLPVWFLPSPVFKPRFFIVKKFLGIGNTKHQEAFRSFYANSPALFLKRSMKIITNGQFYGKPNGPLVHIHGTRDIIFPIEKIEEPVKKVDGTHFIVVTRAKYISGIINTEIERVENQPK</sequence>
<evidence type="ECO:0000313" key="2">
    <source>
        <dbReference type="Proteomes" id="UP000321168"/>
    </source>
</evidence>
<dbReference type="RefSeq" id="WP_147014713.1">
    <property type="nucleotide sequence ID" value="NZ_VORB01000006.1"/>
</dbReference>
<comment type="caution">
    <text evidence="1">The sequence shown here is derived from an EMBL/GenBank/DDBJ whole genome shotgun (WGS) entry which is preliminary data.</text>
</comment>
<dbReference type="Gene3D" id="3.40.50.1820">
    <property type="entry name" value="alpha/beta hydrolase"/>
    <property type="match status" value="1"/>
</dbReference>
<keyword evidence="2" id="KW-1185">Reference proteome</keyword>
<keyword evidence="1" id="KW-0378">Hydrolase</keyword>
<protein>
    <submittedName>
        <fullName evidence="1">Alpha/beta hydrolase</fullName>
    </submittedName>
</protein>